<organism evidence="1 2">
    <name type="scientific">Qipengyuania oceanensis</name>
    <dbReference type="NCBI Taxonomy" id="1463597"/>
    <lineage>
        <taxon>Bacteria</taxon>
        <taxon>Pseudomonadati</taxon>
        <taxon>Pseudomonadota</taxon>
        <taxon>Alphaproteobacteria</taxon>
        <taxon>Sphingomonadales</taxon>
        <taxon>Erythrobacteraceae</taxon>
        <taxon>Qipengyuania</taxon>
    </lineage>
</organism>
<comment type="caution">
    <text evidence="1">The sequence shown here is derived from an EMBL/GenBank/DDBJ whole genome shotgun (WGS) entry which is preliminary data.</text>
</comment>
<dbReference type="InterPro" id="IPR007060">
    <property type="entry name" value="FtsL/DivIC"/>
</dbReference>
<evidence type="ECO:0000313" key="1">
    <source>
        <dbReference type="EMBL" id="MXO61737.1"/>
    </source>
</evidence>
<sequence>MGGLAVAGPSGLLAWSENLRLLDERNQQIASLQEERTELKNRVALLDPNNADPDLIGELLRGNLNFVHPDEIVVTLEPEHPAE</sequence>
<dbReference type="AlphaFoldDB" id="A0A844YCM6"/>
<keyword evidence="2" id="KW-1185">Reference proteome</keyword>
<accession>A0A844YCM6</accession>
<gene>
    <name evidence="1" type="ORF">GRI48_01810</name>
</gene>
<evidence type="ECO:0000313" key="2">
    <source>
        <dbReference type="Proteomes" id="UP000445582"/>
    </source>
</evidence>
<dbReference type="Proteomes" id="UP000445582">
    <property type="component" value="Unassembled WGS sequence"/>
</dbReference>
<proteinExistence type="predicted"/>
<name>A0A844YCM6_9SPHN</name>
<dbReference type="EMBL" id="WTYN01000001">
    <property type="protein sequence ID" value="MXO61737.1"/>
    <property type="molecule type" value="Genomic_DNA"/>
</dbReference>
<dbReference type="OrthoDB" id="9815600at2"/>
<dbReference type="Pfam" id="PF04977">
    <property type="entry name" value="DivIC"/>
    <property type="match status" value="1"/>
</dbReference>
<reference evidence="1 2" key="1">
    <citation type="submission" date="2019-12" db="EMBL/GenBank/DDBJ databases">
        <title>Genomic-based taxomic classification of the family Erythrobacteraceae.</title>
        <authorList>
            <person name="Xu L."/>
        </authorList>
    </citation>
    <scope>NUCLEOTIDE SEQUENCE [LARGE SCALE GENOMIC DNA]</scope>
    <source>
        <strain evidence="1 2">MCCC 1A09965</strain>
    </source>
</reference>
<protein>
    <submittedName>
        <fullName evidence="1">Septum formation initiator</fullName>
    </submittedName>
</protein>